<reference evidence="2 3" key="1">
    <citation type="submission" date="2021-06" db="EMBL/GenBank/DDBJ databases">
        <title>Bacillus sp. RD4P76, an endophyte from a halophyte.</title>
        <authorList>
            <person name="Sun J.-Q."/>
        </authorList>
    </citation>
    <scope>NUCLEOTIDE SEQUENCE [LARGE SCALE GENOMIC DNA]</scope>
    <source>
        <strain evidence="2 3">CGMCC 1.15917</strain>
    </source>
</reference>
<sequence>MTALLYFLVYLFPIIGSVAFGYFTCETRSEELLIPKLIGYYFLGTLIFWFGLLPIPAGLAIGYFLFKPQTNRSTKKWVLLIGTMISFISQLTIF</sequence>
<proteinExistence type="predicted"/>
<keyword evidence="3" id="KW-1185">Reference proteome</keyword>
<accession>A0ABS6JDC8</accession>
<keyword evidence="1" id="KW-1133">Transmembrane helix</keyword>
<dbReference type="Proteomes" id="UP000784880">
    <property type="component" value="Unassembled WGS sequence"/>
</dbReference>
<feature type="transmembrane region" description="Helical" evidence="1">
    <location>
        <begin position="37"/>
        <end position="65"/>
    </location>
</feature>
<gene>
    <name evidence="2" type="ORF">KS419_03760</name>
</gene>
<evidence type="ECO:0008006" key="4">
    <source>
        <dbReference type="Google" id="ProtNLM"/>
    </source>
</evidence>
<protein>
    <recommendedName>
        <fullName evidence="4">NADH dehydrogenase subunit 4</fullName>
    </recommendedName>
</protein>
<comment type="caution">
    <text evidence="2">The sequence shown here is derived from an EMBL/GenBank/DDBJ whole genome shotgun (WGS) entry which is preliminary data.</text>
</comment>
<evidence type="ECO:0000313" key="3">
    <source>
        <dbReference type="Proteomes" id="UP000784880"/>
    </source>
</evidence>
<dbReference type="RefSeq" id="WP_217064749.1">
    <property type="nucleotide sequence ID" value="NZ_JAHQCS010000051.1"/>
</dbReference>
<organism evidence="2 3">
    <name type="scientific">Evansella tamaricis</name>
    <dbReference type="NCBI Taxonomy" id="2069301"/>
    <lineage>
        <taxon>Bacteria</taxon>
        <taxon>Bacillati</taxon>
        <taxon>Bacillota</taxon>
        <taxon>Bacilli</taxon>
        <taxon>Bacillales</taxon>
        <taxon>Bacillaceae</taxon>
        <taxon>Evansella</taxon>
    </lineage>
</organism>
<evidence type="ECO:0000313" key="2">
    <source>
        <dbReference type="EMBL" id="MBU9710857.1"/>
    </source>
</evidence>
<name>A0ABS6JDC8_9BACI</name>
<evidence type="ECO:0000256" key="1">
    <source>
        <dbReference type="SAM" id="Phobius"/>
    </source>
</evidence>
<keyword evidence="1" id="KW-0472">Membrane</keyword>
<keyword evidence="1" id="KW-0812">Transmembrane</keyword>
<dbReference type="EMBL" id="JAHQCS010000051">
    <property type="protein sequence ID" value="MBU9710857.1"/>
    <property type="molecule type" value="Genomic_DNA"/>
</dbReference>